<accession>A0A6S7CJN7</accession>
<name>A0A6S7CJN7_9BURK</name>
<sequence>MRMRTTQQGGGAVAARRWALAGLLLAALAGCGVSTVDEVRVTWPPFKDGTALVLPSDPAQCPDLAGTYRVAGQARAGEAAAGVADLRRFLAYTLDLPDLRDTAQLAWRPTPAARVTFKAAPQGWQVLADDGQGGRFTGLLPLRDVTAGSVRPAHGPLADIQHFGGCTQGRYWISARRDWRQYESMGVFRTVALLRPQAGGLLVSVQRESHSIGLLPWYSSDETRSQFWFGPAGP</sequence>
<evidence type="ECO:0000313" key="1">
    <source>
        <dbReference type="EMBL" id="CAB3850508.1"/>
    </source>
</evidence>
<proteinExistence type="predicted"/>
<reference evidence="1 2" key="1">
    <citation type="submission" date="2020-04" db="EMBL/GenBank/DDBJ databases">
        <authorList>
            <person name="De Canck E."/>
        </authorList>
    </citation>
    <scope>NUCLEOTIDE SEQUENCE [LARGE SCALE GENOMIC DNA]</scope>
    <source>
        <strain evidence="1 2">LMG 26788</strain>
    </source>
</reference>
<keyword evidence="2" id="KW-1185">Reference proteome</keyword>
<dbReference type="AlphaFoldDB" id="A0A6S7CJN7"/>
<evidence type="ECO:0000313" key="2">
    <source>
        <dbReference type="Proteomes" id="UP000494203"/>
    </source>
</evidence>
<gene>
    <name evidence="1" type="ORF">LMG26788_01734</name>
</gene>
<organism evidence="1 2">
    <name type="scientific">Achromobacter pulmonis</name>
    <dbReference type="NCBI Taxonomy" id="1389932"/>
    <lineage>
        <taxon>Bacteria</taxon>
        <taxon>Pseudomonadati</taxon>
        <taxon>Pseudomonadota</taxon>
        <taxon>Betaproteobacteria</taxon>
        <taxon>Burkholderiales</taxon>
        <taxon>Alcaligenaceae</taxon>
        <taxon>Achromobacter</taxon>
    </lineage>
</organism>
<dbReference type="Proteomes" id="UP000494203">
    <property type="component" value="Unassembled WGS sequence"/>
</dbReference>
<evidence type="ECO:0008006" key="3">
    <source>
        <dbReference type="Google" id="ProtNLM"/>
    </source>
</evidence>
<dbReference type="EMBL" id="CADIKZ010000004">
    <property type="protein sequence ID" value="CAB3850508.1"/>
    <property type="molecule type" value="Genomic_DNA"/>
</dbReference>
<protein>
    <recommendedName>
        <fullName evidence="3">Lipoprotein</fullName>
    </recommendedName>
</protein>
<dbReference type="PROSITE" id="PS51257">
    <property type="entry name" value="PROKAR_LIPOPROTEIN"/>
    <property type="match status" value="1"/>
</dbReference>